<proteinExistence type="predicted"/>
<name>A0A9R1D754_9EURY</name>
<comment type="caution">
    <text evidence="2">The sequence shown here is derived from an EMBL/GenBank/DDBJ whole genome shotgun (WGS) entry which is preliminary data.</text>
</comment>
<organism evidence="2 3">
    <name type="scientific">Natronomonas aquatica</name>
    <dbReference type="NCBI Taxonomy" id="2841590"/>
    <lineage>
        <taxon>Archaea</taxon>
        <taxon>Methanobacteriati</taxon>
        <taxon>Methanobacteriota</taxon>
        <taxon>Stenosarchaea group</taxon>
        <taxon>Halobacteria</taxon>
        <taxon>Halobacteriales</taxon>
        <taxon>Natronomonadaceae</taxon>
        <taxon>Natronomonas</taxon>
    </lineage>
</organism>
<dbReference type="Pfam" id="PF26485">
    <property type="entry name" value="DUF8156"/>
    <property type="match status" value="1"/>
</dbReference>
<dbReference type="InterPro" id="IPR058469">
    <property type="entry name" value="DUF8156"/>
</dbReference>
<protein>
    <recommendedName>
        <fullName evidence="1">DUF8156 domain-containing protein</fullName>
    </recommendedName>
</protein>
<evidence type="ECO:0000313" key="3">
    <source>
        <dbReference type="Proteomes" id="UP001139494"/>
    </source>
</evidence>
<sequence length="91" mass="10920">MGRTNPTYRDTIQALERRWDDFKRALRRRDQPRFGRLFEYAQAHADAGGYLNHDEPLFPILISIDLEQETRLDELEDRLETLEAELETERE</sequence>
<dbReference type="AlphaFoldDB" id="A0A9R1D754"/>
<gene>
    <name evidence="2" type="ORF">KM295_12365</name>
</gene>
<feature type="domain" description="DUF8156" evidence="1">
    <location>
        <begin position="1"/>
        <end position="90"/>
    </location>
</feature>
<accession>A0A9R1D754</accession>
<dbReference type="RefSeq" id="WP_256030293.1">
    <property type="nucleotide sequence ID" value="NZ_JAHLKM010000020.1"/>
</dbReference>
<evidence type="ECO:0000313" key="2">
    <source>
        <dbReference type="EMBL" id="MCQ4334258.1"/>
    </source>
</evidence>
<evidence type="ECO:0000259" key="1">
    <source>
        <dbReference type="Pfam" id="PF26485"/>
    </source>
</evidence>
<keyword evidence="3" id="KW-1185">Reference proteome</keyword>
<dbReference type="Proteomes" id="UP001139494">
    <property type="component" value="Unassembled WGS sequence"/>
</dbReference>
<reference evidence="2" key="1">
    <citation type="journal article" date="2023" name="Front. Microbiol.">
        <title>Genomic-based phylogenetic and metabolic analyses of the genus Natronomonas, and description of Natronomonas aquatica sp. nov.</title>
        <authorList>
            <person name="Garcia-Roldan A."/>
            <person name="Duran-Viseras A."/>
            <person name="de la Haba R.R."/>
            <person name="Corral P."/>
            <person name="Sanchez-Porro C."/>
            <person name="Ventosa A."/>
        </authorList>
    </citation>
    <scope>NUCLEOTIDE SEQUENCE</scope>
    <source>
        <strain evidence="2">F2-12</strain>
    </source>
</reference>
<dbReference type="EMBL" id="JAHLKM010000020">
    <property type="protein sequence ID" value="MCQ4334258.1"/>
    <property type="molecule type" value="Genomic_DNA"/>
</dbReference>